<dbReference type="AlphaFoldDB" id="Q7XE80"/>
<reference evidence="6" key="1">
    <citation type="journal article" date="2003" name="Science">
        <title>In-depth view of structure, activity, and evolution of rice chromosome 10.</title>
        <authorList>
            <consortium name="Rice Chromosome 10 Sequencing Consortium"/>
        </authorList>
    </citation>
    <scope>NUCLEOTIDE SEQUENCE [LARGE SCALE GENOMIC DNA]</scope>
</reference>
<dbReference type="SUPFAM" id="SSF49599">
    <property type="entry name" value="TRAF domain-like"/>
    <property type="match status" value="1"/>
</dbReference>
<evidence type="ECO:0000256" key="3">
    <source>
        <dbReference type="SAM" id="MobiDB-lite"/>
    </source>
</evidence>
<reference evidence="6" key="3">
    <citation type="submission" date="2006-07" db="EMBL/GenBank/DDBJ databases">
        <authorList>
            <person name="Buell R."/>
        </authorList>
    </citation>
    <scope>NUCLEOTIDE SEQUENCE</scope>
</reference>
<gene>
    <name evidence="6" type="ordered locus">LOC_Os10g29740</name>
</gene>
<dbReference type="InterPro" id="IPR002083">
    <property type="entry name" value="MATH/TRAF_dom"/>
</dbReference>
<evidence type="ECO:0000259" key="5">
    <source>
        <dbReference type="PROSITE" id="PS50144"/>
    </source>
</evidence>
<evidence type="ECO:0000259" key="4">
    <source>
        <dbReference type="PROSITE" id="PS50097"/>
    </source>
</evidence>
<accession>Q7XE80</accession>
<feature type="domain" description="BTB" evidence="4">
    <location>
        <begin position="190"/>
        <end position="251"/>
    </location>
</feature>
<dbReference type="PANTHER" id="PTHR26379">
    <property type="entry name" value="BTB/POZ AND MATH DOMAIN-CONTAINING PROTEIN 1"/>
    <property type="match status" value="1"/>
</dbReference>
<dbReference type="InterPro" id="IPR000210">
    <property type="entry name" value="BTB/POZ_dom"/>
</dbReference>
<dbReference type="Pfam" id="PF24570">
    <property type="entry name" value="BACK_BPM_SPOP"/>
    <property type="match status" value="1"/>
</dbReference>
<dbReference type="Gene3D" id="2.60.210.10">
    <property type="entry name" value="Apoptosis, Tumor Necrosis Factor Receptor Associated Protein 2, Chain A"/>
    <property type="match status" value="1"/>
</dbReference>
<dbReference type="PANTHER" id="PTHR26379:SF382">
    <property type="entry name" value="OS10G0435900 PROTEIN"/>
    <property type="match status" value="1"/>
</dbReference>
<dbReference type="GO" id="GO:0016567">
    <property type="term" value="P:protein ubiquitination"/>
    <property type="evidence" value="ECO:0007669"/>
    <property type="project" value="InterPro"/>
</dbReference>
<dbReference type="InterPro" id="IPR056423">
    <property type="entry name" value="BACK_BPM_SPOP"/>
</dbReference>
<evidence type="ECO:0000256" key="1">
    <source>
        <dbReference type="ARBA" id="ARBA00004906"/>
    </source>
</evidence>
<organism evidence="6">
    <name type="scientific">Oryza sativa subsp. japonica</name>
    <name type="common">Rice</name>
    <dbReference type="NCBI Taxonomy" id="39947"/>
    <lineage>
        <taxon>Eukaryota</taxon>
        <taxon>Viridiplantae</taxon>
        <taxon>Streptophyta</taxon>
        <taxon>Embryophyta</taxon>
        <taxon>Tracheophyta</taxon>
        <taxon>Spermatophyta</taxon>
        <taxon>Magnoliopsida</taxon>
        <taxon>Liliopsida</taxon>
        <taxon>Poales</taxon>
        <taxon>Poaceae</taxon>
        <taxon>BOP clade</taxon>
        <taxon>Oryzoideae</taxon>
        <taxon>Oryzeae</taxon>
        <taxon>Oryzinae</taxon>
        <taxon>Oryza</taxon>
        <taxon>Oryza sativa</taxon>
    </lineage>
</organism>
<comment type="pathway">
    <text evidence="1">Protein modification; protein ubiquitination.</text>
</comment>
<dbReference type="PROSITE" id="PS50097">
    <property type="entry name" value="BTB"/>
    <property type="match status" value="1"/>
</dbReference>
<dbReference type="Gene3D" id="6.10.250.3030">
    <property type="match status" value="1"/>
</dbReference>
<dbReference type="CDD" id="cd18280">
    <property type="entry name" value="BTB_POZ_BPM_plant"/>
    <property type="match status" value="1"/>
</dbReference>
<dbReference type="Pfam" id="PF00651">
    <property type="entry name" value="BTB"/>
    <property type="match status" value="1"/>
</dbReference>
<feature type="region of interest" description="Disordered" evidence="3">
    <location>
        <begin position="531"/>
        <end position="580"/>
    </location>
</feature>
<evidence type="ECO:0000256" key="2">
    <source>
        <dbReference type="ARBA" id="ARBA00010846"/>
    </source>
</evidence>
<feature type="region of interest" description="Disordered" evidence="3">
    <location>
        <begin position="1"/>
        <end position="21"/>
    </location>
</feature>
<dbReference type="EMBL" id="DP000086">
    <property type="protein sequence ID" value="AAP53910.1"/>
    <property type="molecule type" value="Genomic_DNA"/>
</dbReference>
<dbReference type="Pfam" id="PF22486">
    <property type="entry name" value="MATH_2"/>
    <property type="match status" value="1"/>
</dbReference>
<feature type="domain" description="MATH" evidence="5">
    <location>
        <begin position="30"/>
        <end position="160"/>
    </location>
</feature>
<dbReference type="InterPro" id="IPR045005">
    <property type="entry name" value="BPM1-6"/>
</dbReference>
<sequence>MATTTTMTLAASAGDGSPSSRSTVTTIAAQAYHVLKINGYSNTLEAGRHHALSSCPFSAGGHTWHVSYYPNGGRDSNKNCISIFLVLKDIVTEEDVMAKVTFSLLDRYGNPVPSYTYHTQLRNFSTSPSRAKGFENFIRRDELERSEYLNDDCFAVAVHVIVPKEKPSIVVPPSNMHLHFVDLLVSKEGTDVKFLVGGEMFAAHRLVLAARSPVFKAELFGPTKKGTIDVIQIDNMEARVFKALLDFIYTDIWPEIGHGEDNVAMAQRLLAAADMYGLQRLKFVYEDKLCNHIDTGSASTMLVLAEKHHCCKLKEACFTFLSSMSPPIVEDLNSSIFGSESEKTKYRYLRNEKRAHTYLERNSGAGDKVFLDKCILVSVYKGVKLMFGKRGGTTCALAQWLHRMGLEIQQEKGPAGRSSYVRRAPASSSYAGCCCYDATGQRNALAFWKVRFDRARGHVVRVIDADHGSGRDGWFSIEVARHTVKDEIVGLRRHVCCRSPLVGSAGWPRTSRARTTYYDVRADKFTYARASDTSPTARQLHALPPANRRTGPRTDDEERRRPGHHAPTRTASPYVRGQKSRRLVAVRGGNEQYTWELELEQLVWHDNGLAANSY</sequence>
<comment type="similarity">
    <text evidence="2">Belongs to the Tdpoz family.</text>
</comment>
<dbReference type="SMART" id="SM00061">
    <property type="entry name" value="MATH"/>
    <property type="match status" value="1"/>
</dbReference>
<feature type="compositionally biased region" description="Low complexity" evidence="3">
    <location>
        <begin position="1"/>
        <end position="13"/>
    </location>
</feature>
<dbReference type="InterPro" id="IPR011333">
    <property type="entry name" value="SKP1/BTB/POZ_sf"/>
</dbReference>
<dbReference type="PROSITE" id="PS50144">
    <property type="entry name" value="MATH"/>
    <property type="match status" value="1"/>
</dbReference>
<proteinExistence type="inferred from homology"/>
<evidence type="ECO:0000313" key="6">
    <source>
        <dbReference type="EMBL" id="AAP53910.1"/>
    </source>
</evidence>
<dbReference type="CDD" id="cd00121">
    <property type="entry name" value="MATH"/>
    <property type="match status" value="1"/>
</dbReference>
<protein>
    <submittedName>
        <fullName evidence="6">BTB/POZ domain containing protein</fullName>
    </submittedName>
</protein>
<dbReference type="SMART" id="SM00225">
    <property type="entry name" value="BTB"/>
    <property type="match status" value="1"/>
</dbReference>
<name>Q7XE80_ORYSJ</name>
<dbReference type="Gene3D" id="3.30.710.10">
    <property type="entry name" value="Potassium Channel Kv1.1, Chain A"/>
    <property type="match status" value="1"/>
</dbReference>
<dbReference type="InterPro" id="IPR008974">
    <property type="entry name" value="TRAF-like"/>
</dbReference>
<reference evidence="6" key="2">
    <citation type="submission" date="2003-05" db="EMBL/GenBank/DDBJ databases">
        <authorList>
            <person name="Buell C.R."/>
            <person name="Wing R.A."/>
            <person name="McCombie W.R."/>
            <person name="Messing J."/>
            <person name="Yuan Q."/>
            <person name="Ouyang S."/>
        </authorList>
    </citation>
    <scope>NUCLEOTIDE SEQUENCE</scope>
</reference>
<dbReference type="SUPFAM" id="SSF54695">
    <property type="entry name" value="POZ domain"/>
    <property type="match status" value="1"/>
</dbReference>